<keyword evidence="5" id="KW-0808">Transferase</keyword>
<evidence type="ECO:0000256" key="9">
    <source>
        <dbReference type="ARBA" id="ARBA00023136"/>
    </source>
</evidence>
<dbReference type="PANTHER" id="PTHR12468">
    <property type="entry name" value="GPI MANNOSYLTRANSFERASE 2"/>
    <property type="match status" value="1"/>
</dbReference>
<proteinExistence type="predicted"/>
<evidence type="ECO:0000256" key="1">
    <source>
        <dbReference type="ARBA" id="ARBA00004477"/>
    </source>
</evidence>
<protein>
    <recommendedName>
        <fullName evidence="13">Mannosyltransferase PIG-V</fullName>
    </recommendedName>
</protein>
<dbReference type="InterPro" id="IPR007315">
    <property type="entry name" value="PIG-V/Gpi18"/>
</dbReference>
<keyword evidence="12" id="KW-1185">Reference proteome</keyword>
<evidence type="ECO:0000256" key="2">
    <source>
        <dbReference type="ARBA" id="ARBA00004687"/>
    </source>
</evidence>
<feature type="transmembrane region" description="Helical" evidence="10">
    <location>
        <begin position="177"/>
        <end position="201"/>
    </location>
</feature>
<comment type="pathway">
    <text evidence="2">Glycolipid biosynthesis; glycosylphosphatidylinositol-anchor biosynthesis.</text>
</comment>
<gene>
    <name evidence="11" type="ORF">GCM10023195_80720</name>
</gene>
<keyword evidence="9 10" id="KW-0472">Membrane</keyword>
<feature type="transmembrane region" description="Helical" evidence="10">
    <location>
        <begin position="374"/>
        <end position="393"/>
    </location>
</feature>
<evidence type="ECO:0000313" key="11">
    <source>
        <dbReference type="EMBL" id="GAA4618021.1"/>
    </source>
</evidence>
<reference evidence="12" key="1">
    <citation type="journal article" date="2019" name="Int. J. Syst. Evol. Microbiol.">
        <title>The Global Catalogue of Microorganisms (GCM) 10K type strain sequencing project: providing services to taxonomists for standard genome sequencing and annotation.</title>
        <authorList>
            <consortium name="The Broad Institute Genomics Platform"/>
            <consortium name="The Broad Institute Genome Sequencing Center for Infectious Disease"/>
            <person name="Wu L."/>
            <person name="Ma J."/>
        </authorList>
    </citation>
    <scope>NUCLEOTIDE SEQUENCE [LARGE SCALE GENOMIC DNA]</scope>
    <source>
        <strain evidence="12">JCM 17938</strain>
    </source>
</reference>
<name>A0ABP8TZ63_9ACTN</name>
<evidence type="ECO:0000256" key="4">
    <source>
        <dbReference type="ARBA" id="ARBA00022676"/>
    </source>
</evidence>
<dbReference type="Proteomes" id="UP001500212">
    <property type="component" value="Unassembled WGS sequence"/>
</dbReference>
<evidence type="ECO:0000256" key="8">
    <source>
        <dbReference type="ARBA" id="ARBA00022989"/>
    </source>
</evidence>
<keyword evidence="3" id="KW-0337">GPI-anchor biosynthesis</keyword>
<feature type="transmembrane region" description="Helical" evidence="10">
    <location>
        <begin position="208"/>
        <end position="232"/>
    </location>
</feature>
<keyword evidence="6 10" id="KW-0812">Transmembrane</keyword>
<keyword evidence="4" id="KW-0328">Glycosyltransferase</keyword>
<sequence>MVEEGRSDGVGAARLRTGDRLALRAWFGTRAAVLGISLLASALWSHGDLHDSFLGRWTQWDVDHFVEIAQYGYRGNPAHPPDAGLPAFFPGLPLVLRILHPLIPNWELSALLVSLVAGAVASVALARLGEQAVTGADGEHAGGSGAHAGHPRLGAHAGSHLSGAGPRAVFALLVSPYAVFLFAGYSETLFLAFALPAWLLARQRRWPAAVLCAAGASCVRVTGLFLAAALIVEFLTADRRWRSAPWLAVPFLPVLGYAAYLWRRTGDWSAWQHAQEAGWGRSTVWPWTSFETTWQAAFGTHDQFTTAFRVELIAAAVGVALTCWLLWRRQWAESVYVGLPLISLLTSAYYLSIGRATLLWWPLWLAVGRCRRPAYVVLIVIFVPLMTAEVVTYNSGGWAG</sequence>
<organism evidence="11 12">
    <name type="scientific">Actinoallomurus liliacearum</name>
    <dbReference type="NCBI Taxonomy" id="1080073"/>
    <lineage>
        <taxon>Bacteria</taxon>
        <taxon>Bacillati</taxon>
        <taxon>Actinomycetota</taxon>
        <taxon>Actinomycetes</taxon>
        <taxon>Streptosporangiales</taxon>
        <taxon>Thermomonosporaceae</taxon>
        <taxon>Actinoallomurus</taxon>
    </lineage>
</organism>
<comment type="caution">
    <text evidence="11">The sequence shown here is derived from an EMBL/GenBank/DDBJ whole genome shotgun (WGS) entry which is preliminary data.</text>
</comment>
<comment type="subcellular location">
    <subcellularLocation>
        <location evidence="1">Endoplasmic reticulum membrane</location>
        <topology evidence="1">Multi-pass membrane protein</topology>
    </subcellularLocation>
</comment>
<feature type="transmembrane region" description="Helical" evidence="10">
    <location>
        <begin position="244"/>
        <end position="262"/>
    </location>
</feature>
<feature type="transmembrane region" description="Helical" evidence="10">
    <location>
        <begin position="21"/>
        <end position="44"/>
    </location>
</feature>
<evidence type="ECO:0000313" key="12">
    <source>
        <dbReference type="Proteomes" id="UP001500212"/>
    </source>
</evidence>
<dbReference type="PANTHER" id="PTHR12468:SF2">
    <property type="entry name" value="GPI MANNOSYLTRANSFERASE 2"/>
    <property type="match status" value="1"/>
</dbReference>
<keyword evidence="7" id="KW-0256">Endoplasmic reticulum</keyword>
<evidence type="ECO:0000256" key="10">
    <source>
        <dbReference type="SAM" id="Phobius"/>
    </source>
</evidence>
<dbReference type="EMBL" id="BAABHJ010000040">
    <property type="protein sequence ID" value="GAA4618021.1"/>
    <property type="molecule type" value="Genomic_DNA"/>
</dbReference>
<evidence type="ECO:0000256" key="3">
    <source>
        <dbReference type="ARBA" id="ARBA00022502"/>
    </source>
</evidence>
<evidence type="ECO:0000256" key="7">
    <source>
        <dbReference type="ARBA" id="ARBA00022824"/>
    </source>
</evidence>
<evidence type="ECO:0000256" key="5">
    <source>
        <dbReference type="ARBA" id="ARBA00022679"/>
    </source>
</evidence>
<keyword evidence="8 10" id="KW-1133">Transmembrane helix</keyword>
<feature type="transmembrane region" description="Helical" evidence="10">
    <location>
        <begin position="308"/>
        <end position="327"/>
    </location>
</feature>
<evidence type="ECO:0000256" key="6">
    <source>
        <dbReference type="ARBA" id="ARBA00022692"/>
    </source>
</evidence>
<evidence type="ECO:0008006" key="13">
    <source>
        <dbReference type="Google" id="ProtNLM"/>
    </source>
</evidence>
<dbReference type="RefSeq" id="WP_345366232.1">
    <property type="nucleotide sequence ID" value="NZ_BAABHJ010000040.1"/>
</dbReference>
<accession>A0ABP8TZ63</accession>
<feature type="transmembrane region" description="Helical" evidence="10">
    <location>
        <begin position="106"/>
        <end position="126"/>
    </location>
</feature>